<evidence type="ECO:0000313" key="2">
    <source>
        <dbReference type="Proteomes" id="UP001186974"/>
    </source>
</evidence>
<evidence type="ECO:0000313" key="1">
    <source>
        <dbReference type="EMBL" id="KAK3081787.1"/>
    </source>
</evidence>
<name>A0ACC3DYA9_9PEZI</name>
<keyword evidence="2" id="KW-1185">Reference proteome</keyword>
<comment type="caution">
    <text evidence="1">The sequence shown here is derived from an EMBL/GenBank/DDBJ whole genome shotgun (WGS) entry which is preliminary data.</text>
</comment>
<proteinExistence type="predicted"/>
<reference evidence="1" key="1">
    <citation type="submission" date="2024-09" db="EMBL/GenBank/DDBJ databases">
        <title>Black Yeasts Isolated from many extreme environments.</title>
        <authorList>
            <person name="Coleine C."/>
            <person name="Stajich J.E."/>
            <person name="Selbmann L."/>
        </authorList>
    </citation>
    <scope>NUCLEOTIDE SEQUENCE</scope>
    <source>
        <strain evidence="1">CCFEE 5737</strain>
    </source>
</reference>
<accession>A0ACC3DYA9</accession>
<organism evidence="1 2">
    <name type="scientific">Coniosporium uncinatum</name>
    <dbReference type="NCBI Taxonomy" id="93489"/>
    <lineage>
        <taxon>Eukaryota</taxon>
        <taxon>Fungi</taxon>
        <taxon>Dikarya</taxon>
        <taxon>Ascomycota</taxon>
        <taxon>Pezizomycotina</taxon>
        <taxon>Dothideomycetes</taxon>
        <taxon>Dothideomycetes incertae sedis</taxon>
        <taxon>Coniosporium</taxon>
    </lineage>
</organism>
<sequence length="205" mass="23130">MAAHQIKDPIPMGERDHRITLGAKLIEIKIDCIMMEDKFYVFLTAKRKYGDSAASLKFPRGSPLKLAKLFLQSCADFITSCREKTLPKLAVQATLYYAQIARLYETSGPSDSKDRETVAQYHEKAKALLEEAEKLCEKGFKDAQLLLQAVKDSLKLLQKEWYAEITTQEREAIRKAMVSGPQGIASHSGHWYNCVNGHLFTIGEC</sequence>
<dbReference type="EMBL" id="JAWDJW010000066">
    <property type="protein sequence ID" value="KAK3081787.1"/>
    <property type="molecule type" value="Genomic_DNA"/>
</dbReference>
<protein>
    <submittedName>
        <fullName evidence="1">Uncharacterized protein</fullName>
    </submittedName>
</protein>
<gene>
    <name evidence="1" type="ORF">LTS18_002748</name>
</gene>
<dbReference type="Proteomes" id="UP001186974">
    <property type="component" value="Unassembled WGS sequence"/>
</dbReference>
<feature type="non-terminal residue" evidence="1">
    <location>
        <position position="205"/>
    </location>
</feature>